<keyword evidence="4" id="KW-0964">Secreted</keyword>
<evidence type="ECO:0000256" key="3">
    <source>
        <dbReference type="ARBA" id="ARBA00022514"/>
    </source>
</evidence>
<evidence type="ECO:0000256" key="4">
    <source>
        <dbReference type="ARBA" id="ARBA00022525"/>
    </source>
</evidence>
<accession>A0A9D3SU61</accession>
<dbReference type="SUPFAM" id="SSF47266">
    <property type="entry name" value="4-helical cytokines"/>
    <property type="match status" value="1"/>
</dbReference>
<evidence type="ECO:0008006" key="10">
    <source>
        <dbReference type="Google" id="ProtNLM"/>
    </source>
</evidence>
<proteinExistence type="inferred from homology"/>
<gene>
    <name evidence="8" type="ORF">MATL_G00262110</name>
</gene>
<keyword evidence="7" id="KW-0732">Signal</keyword>
<dbReference type="AlphaFoldDB" id="A0A9D3SU61"/>
<dbReference type="GO" id="GO:0005133">
    <property type="term" value="F:type II interferon receptor binding"/>
    <property type="evidence" value="ECO:0007669"/>
    <property type="project" value="InterPro"/>
</dbReference>
<dbReference type="PANTHER" id="PTHR11419:SF0">
    <property type="entry name" value="INTERFERON GAMMA"/>
    <property type="match status" value="1"/>
</dbReference>
<evidence type="ECO:0000256" key="7">
    <source>
        <dbReference type="SAM" id="SignalP"/>
    </source>
</evidence>
<dbReference type="GO" id="GO:0005615">
    <property type="term" value="C:extracellular space"/>
    <property type="evidence" value="ECO:0007669"/>
    <property type="project" value="UniProtKB-KW"/>
</dbReference>
<protein>
    <recommendedName>
        <fullName evidence="10">Interferon gamma</fullName>
    </recommendedName>
</protein>
<keyword evidence="9" id="KW-1185">Reference proteome</keyword>
<feature type="region of interest" description="Disordered" evidence="6">
    <location>
        <begin position="162"/>
        <end position="183"/>
    </location>
</feature>
<dbReference type="OrthoDB" id="8957647at2759"/>
<feature type="signal peptide" evidence="7">
    <location>
        <begin position="1"/>
        <end position="23"/>
    </location>
</feature>
<evidence type="ECO:0000313" key="9">
    <source>
        <dbReference type="Proteomes" id="UP001046870"/>
    </source>
</evidence>
<keyword evidence="5" id="KW-0325">Glycoprotein</keyword>
<feature type="compositionally biased region" description="Polar residues" evidence="6">
    <location>
        <begin position="168"/>
        <end position="177"/>
    </location>
</feature>
<dbReference type="GO" id="GO:0006955">
    <property type="term" value="P:immune response"/>
    <property type="evidence" value="ECO:0007669"/>
    <property type="project" value="InterPro"/>
</dbReference>
<dbReference type="Gene3D" id="1.20.1250.10">
    <property type="match status" value="1"/>
</dbReference>
<keyword evidence="3" id="KW-0202">Cytokine</keyword>
<comment type="similarity">
    <text evidence="2">Belongs to the type II (or gamma) interferon family.</text>
</comment>
<evidence type="ECO:0000256" key="5">
    <source>
        <dbReference type="ARBA" id="ARBA00023180"/>
    </source>
</evidence>
<dbReference type="GO" id="GO:0005125">
    <property type="term" value="F:cytokine activity"/>
    <property type="evidence" value="ECO:0007669"/>
    <property type="project" value="UniProtKB-KW"/>
</dbReference>
<comment type="subcellular location">
    <subcellularLocation>
        <location evidence="1">Secreted</location>
    </subcellularLocation>
</comment>
<dbReference type="PANTHER" id="PTHR11419">
    <property type="entry name" value="INTERFERON GAMMA"/>
    <property type="match status" value="1"/>
</dbReference>
<evidence type="ECO:0000256" key="1">
    <source>
        <dbReference type="ARBA" id="ARBA00004613"/>
    </source>
</evidence>
<feature type="chain" id="PRO_5038789371" description="Interferon gamma" evidence="7">
    <location>
        <begin position="24"/>
        <end position="202"/>
    </location>
</feature>
<organism evidence="8 9">
    <name type="scientific">Megalops atlanticus</name>
    <name type="common">Tarpon</name>
    <name type="synonym">Clupea gigantea</name>
    <dbReference type="NCBI Taxonomy" id="7932"/>
    <lineage>
        <taxon>Eukaryota</taxon>
        <taxon>Metazoa</taxon>
        <taxon>Chordata</taxon>
        <taxon>Craniata</taxon>
        <taxon>Vertebrata</taxon>
        <taxon>Euteleostomi</taxon>
        <taxon>Actinopterygii</taxon>
        <taxon>Neopterygii</taxon>
        <taxon>Teleostei</taxon>
        <taxon>Elopiformes</taxon>
        <taxon>Megalopidae</taxon>
        <taxon>Megalops</taxon>
    </lineage>
</organism>
<evidence type="ECO:0000256" key="6">
    <source>
        <dbReference type="SAM" id="MobiDB-lite"/>
    </source>
</evidence>
<sequence>MNSLQGLALLCGIYLACFGRADGDQSIPENLKKAIQKLQDHFNVNDKALFGNTLFEKDLQISDVKYEESEQKLLLHEILEVYDSILADMLNRMQDEDLKASIEEVKCQLDRQRKSYFHHKEHALKKRMQDLWAMKTSDAVVQRKALRELGLVMDKVAELTTKKPITEPETQATNQPSPAEAGKICTNPVASHNILNAISLAD</sequence>
<comment type="caution">
    <text evidence="8">The sequence shown here is derived from an EMBL/GenBank/DDBJ whole genome shotgun (WGS) entry which is preliminary data.</text>
</comment>
<dbReference type="InterPro" id="IPR009079">
    <property type="entry name" value="4_helix_cytokine-like_core"/>
</dbReference>
<name>A0A9D3SU61_MEGAT</name>
<dbReference type="InterPro" id="IPR002069">
    <property type="entry name" value="Interferon_gamma"/>
</dbReference>
<dbReference type="EMBL" id="JAFDVH010000025">
    <property type="protein sequence ID" value="KAG7454651.1"/>
    <property type="molecule type" value="Genomic_DNA"/>
</dbReference>
<evidence type="ECO:0000256" key="2">
    <source>
        <dbReference type="ARBA" id="ARBA00007566"/>
    </source>
</evidence>
<dbReference type="Pfam" id="PF00714">
    <property type="entry name" value="IFN-gamma"/>
    <property type="match status" value="1"/>
</dbReference>
<dbReference type="Proteomes" id="UP001046870">
    <property type="component" value="Chromosome 25"/>
</dbReference>
<evidence type="ECO:0000313" key="8">
    <source>
        <dbReference type="EMBL" id="KAG7454651.1"/>
    </source>
</evidence>
<reference evidence="8" key="1">
    <citation type="submission" date="2021-01" db="EMBL/GenBank/DDBJ databases">
        <authorList>
            <person name="Zahm M."/>
            <person name="Roques C."/>
            <person name="Cabau C."/>
            <person name="Klopp C."/>
            <person name="Donnadieu C."/>
            <person name="Jouanno E."/>
            <person name="Lampietro C."/>
            <person name="Louis A."/>
            <person name="Herpin A."/>
            <person name="Echchiki A."/>
            <person name="Berthelot C."/>
            <person name="Parey E."/>
            <person name="Roest-Crollius H."/>
            <person name="Braasch I."/>
            <person name="Postlethwait J."/>
            <person name="Bobe J."/>
            <person name="Montfort J."/>
            <person name="Bouchez O."/>
            <person name="Begum T."/>
            <person name="Mejri S."/>
            <person name="Adams A."/>
            <person name="Chen W.-J."/>
            <person name="Guiguen Y."/>
        </authorList>
    </citation>
    <scope>NUCLEOTIDE SEQUENCE</scope>
    <source>
        <strain evidence="8">YG-15Mar2019-1</strain>
        <tissue evidence="8">Brain</tissue>
    </source>
</reference>